<keyword evidence="3" id="KW-1185">Reference proteome</keyword>
<feature type="signal peptide" evidence="1">
    <location>
        <begin position="1"/>
        <end position="18"/>
    </location>
</feature>
<protein>
    <submittedName>
        <fullName evidence="2">Uncharacterized protein</fullName>
    </submittedName>
</protein>
<accession>A0ABU7JJA8</accession>
<comment type="caution">
    <text evidence="2">The sequence shown here is derived from an EMBL/GenBank/DDBJ whole genome shotgun (WGS) entry which is preliminary data.</text>
</comment>
<organism evidence="2 3">
    <name type="scientific">Alkalimonas mucilaginosa</name>
    <dbReference type="NCBI Taxonomy" id="3057676"/>
    <lineage>
        <taxon>Bacteria</taxon>
        <taxon>Pseudomonadati</taxon>
        <taxon>Pseudomonadota</taxon>
        <taxon>Gammaproteobacteria</taxon>
        <taxon>Alkalimonas</taxon>
    </lineage>
</organism>
<feature type="chain" id="PRO_5045726700" evidence="1">
    <location>
        <begin position="19"/>
        <end position="176"/>
    </location>
</feature>
<reference evidence="2 3" key="1">
    <citation type="submission" date="2023-06" db="EMBL/GenBank/DDBJ databases">
        <title>Alkalimonas sp., MEB004 an alkaliphilic bacterium isolated from Lonar Lake, India.</title>
        <authorList>
            <person name="Joshi A."/>
            <person name="Thite S."/>
        </authorList>
    </citation>
    <scope>NUCLEOTIDE SEQUENCE [LARGE SCALE GENOMIC DNA]</scope>
    <source>
        <strain evidence="2 3">MEB004</strain>
    </source>
</reference>
<keyword evidence="1" id="KW-0732">Signal</keyword>
<sequence>MKWTVIFLLVLMATAVQAKEQEYNLAYPVTLSAELVVHCKVPGKVLMVSLTLTNVSHIAYESQPQLITSFELPLEQFGGDGRYIANQFLVQNSDDSLAMFQGEALVFDLNKDGLETIGLAPGQSVTNRFNLYDFFDIRPEQLKRIKFDMFDAMIPSNRGVRAIDIQSNWAYVEPGC</sequence>
<evidence type="ECO:0000313" key="2">
    <source>
        <dbReference type="EMBL" id="MEE2025784.1"/>
    </source>
</evidence>
<gene>
    <name evidence="2" type="ORF">QWF21_16215</name>
</gene>
<evidence type="ECO:0000256" key="1">
    <source>
        <dbReference type="SAM" id="SignalP"/>
    </source>
</evidence>
<evidence type="ECO:0000313" key="3">
    <source>
        <dbReference type="Proteomes" id="UP001339167"/>
    </source>
</evidence>
<proteinExistence type="predicted"/>
<name>A0ABU7JJA8_9GAMM</name>
<dbReference type="Proteomes" id="UP001339167">
    <property type="component" value="Unassembled WGS sequence"/>
</dbReference>
<dbReference type="RefSeq" id="WP_330089095.1">
    <property type="nucleotide sequence ID" value="NZ_JAUGZK010000016.1"/>
</dbReference>
<dbReference type="EMBL" id="JAUGZK010000016">
    <property type="protein sequence ID" value="MEE2025784.1"/>
    <property type="molecule type" value="Genomic_DNA"/>
</dbReference>